<evidence type="ECO:0000313" key="5">
    <source>
        <dbReference type="Proteomes" id="UP001177744"/>
    </source>
</evidence>
<dbReference type="PANTHER" id="PTHR28581">
    <property type="entry name" value="CONSORTIN"/>
    <property type="match status" value="1"/>
</dbReference>
<evidence type="ECO:0000256" key="2">
    <source>
        <dbReference type="SAM" id="Phobius"/>
    </source>
</evidence>
<feature type="region of interest" description="Disordered" evidence="1">
    <location>
        <begin position="1"/>
        <end position="106"/>
    </location>
</feature>
<keyword evidence="2" id="KW-0472">Membrane</keyword>
<dbReference type="InterPro" id="IPR028129">
    <property type="entry name" value="Consortin_C"/>
</dbReference>
<keyword evidence="5" id="KW-1185">Reference proteome</keyword>
<dbReference type="PANTHER" id="PTHR28581:SF1">
    <property type="entry name" value="CONSORTIN"/>
    <property type="match status" value="1"/>
</dbReference>
<evidence type="ECO:0000313" key="4">
    <source>
        <dbReference type="EMBL" id="KAK1328122.1"/>
    </source>
</evidence>
<feature type="domain" description="Consortin C-terminal" evidence="3">
    <location>
        <begin position="188"/>
        <end position="254"/>
    </location>
</feature>
<dbReference type="EMBL" id="JAULJE010000024">
    <property type="protein sequence ID" value="KAK1328122.1"/>
    <property type="molecule type" value="Genomic_DNA"/>
</dbReference>
<proteinExistence type="predicted"/>
<feature type="transmembrane region" description="Helical" evidence="2">
    <location>
        <begin position="197"/>
        <end position="218"/>
    </location>
</feature>
<protein>
    <recommendedName>
        <fullName evidence="3">Consortin C-terminal domain-containing protein</fullName>
    </recommendedName>
</protein>
<dbReference type="Pfam" id="PF15281">
    <property type="entry name" value="Consortin_C"/>
    <property type="match status" value="2"/>
</dbReference>
<dbReference type="InterPro" id="IPR042318">
    <property type="entry name" value="Consortin"/>
</dbReference>
<dbReference type="GO" id="GO:0030133">
    <property type="term" value="C:transport vesicle"/>
    <property type="evidence" value="ECO:0007669"/>
    <property type="project" value="TreeGrafter"/>
</dbReference>
<sequence>MGGPRGGRLPPSALPGGPARTRRRLARGPGSGGARGPRGAGRPGPPRQPGGGGLPEPPAGGLPAGHRGRPPLRGGGGGGGPGPPGPVPDEASYSLQDDLPSDGSLSPEDLARRIEIAEIVPAAGLVSILKKRNDAVGDHPAQMQQKPSKRRVRFQEIDDNLDQGGYRSALCLTQGHSQCLLRMRQCPMKDEAGSGSCLLLVLLCIATVLLSVGGTALYCAFGDLESPVCTDFAHNVDFYYTKLLQGVAGLKHWVYLS</sequence>
<name>A0AA40HC30_CNENI</name>
<dbReference type="GO" id="GO:0005802">
    <property type="term" value="C:trans-Golgi network"/>
    <property type="evidence" value="ECO:0007669"/>
    <property type="project" value="InterPro"/>
</dbReference>
<gene>
    <name evidence="4" type="ORF">QTO34_012545</name>
</gene>
<feature type="compositionally biased region" description="Gly residues" evidence="1">
    <location>
        <begin position="29"/>
        <end position="42"/>
    </location>
</feature>
<dbReference type="GO" id="GO:0071253">
    <property type="term" value="F:connexin binding"/>
    <property type="evidence" value="ECO:0007669"/>
    <property type="project" value="InterPro"/>
</dbReference>
<dbReference type="GO" id="GO:0005886">
    <property type="term" value="C:plasma membrane"/>
    <property type="evidence" value="ECO:0007669"/>
    <property type="project" value="TreeGrafter"/>
</dbReference>
<reference evidence="4" key="1">
    <citation type="submission" date="2023-06" db="EMBL/GenBank/DDBJ databases">
        <title>Reference genome for the Northern bat (Eptesicus nilssonii), a most northern bat species.</title>
        <authorList>
            <person name="Laine V.N."/>
            <person name="Pulliainen A.T."/>
            <person name="Lilley T.M."/>
        </authorList>
    </citation>
    <scope>NUCLEOTIDE SEQUENCE</scope>
    <source>
        <strain evidence="4">BLF_Eptnil</strain>
        <tissue evidence="4">Kidney</tissue>
    </source>
</reference>
<keyword evidence="2" id="KW-0812">Transmembrane</keyword>
<accession>A0AA40HC30</accession>
<evidence type="ECO:0000256" key="1">
    <source>
        <dbReference type="SAM" id="MobiDB-lite"/>
    </source>
</evidence>
<evidence type="ECO:0000259" key="3">
    <source>
        <dbReference type="Pfam" id="PF15281"/>
    </source>
</evidence>
<keyword evidence="2" id="KW-1133">Transmembrane helix</keyword>
<dbReference type="Proteomes" id="UP001177744">
    <property type="component" value="Unassembled WGS sequence"/>
</dbReference>
<organism evidence="4 5">
    <name type="scientific">Cnephaeus nilssonii</name>
    <name type="common">Northern bat</name>
    <name type="synonym">Eptesicus nilssonii</name>
    <dbReference type="NCBI Taxonomy" id="3371016"/>
    <lineage>
        <taxon>Eukaryota</taxon>
        <taxon>Metazoa</taxon>
        <taxon>Chordata</taxon>
        <taxon>Craniata</taxon>
        <taxon>Vertebrata</taxon>
        <taxon>Euteleostomi</taxon>
        <taxon>Mammalia</taxon>
        <taxon>Eutheria</taxon>
        <taxon>Laurasiatheria</taxon>
        <taxon>Chiroptera</taxon>
        <taxon>Yangochiroptera</taxon>
        <taxon>Vespertilionidae</taxon>
        <taxon>Cnephaeus</taxon>
    </lineage>
</organism>
<dbReference type="AlphaFoldDB" id="A0AA40HC30"/>
<dbReference type="GO" id="GO:0042998">
    <property type="term" value="P:positive regulation of Golgi to plasma membrane protein transport"/>
    <property type="evidence" value="ECO:0007669"/>
    <property type="project" value="InterPro"/>
</dbReference>
<feature type="domain" description="Consortin C-terminal" evidence="3">
    <location>
        <begin position="118"/>
        <end position="166"/>
    </location>
</feature>
<comment type="caution">
    <text evidence="4">The sequence shown here is derived from an EMBL/GenBank/DDBJ whole genome shotgun (WGS) entry which is preliminary data.</text>
</comment>